<feature type="region of interest" description="Disordered" evidence="1">
    <location>
        <begin position="95"/>
        <end position="129"/>
    </location>
</feature>
<feature type="compositionally biased region" description="Basic and acidic residues" evidence="1">
    <location>
        <begin position="104"/>
        <end position="118"/>
    </location>
</feature>
<dbReference type="AlphaFoldDB" id="A0A834Y5M9"/>
<keyword evidence="3" id="KW-1185">Reference proteome</keyword>
<dbReference type="Proteomes" id="UP000639338">
    <property type="component" value="Unassembled WGS sequence"/>
</dbReference>
<evidence type="ECO:0000313" key="2">
    <source>
        <dbReference type="EMBL" id="KAF7998620.1"/>
    </source>
</evidence>
<protein>
    <submittedName>
        <fullName evidence="2">Uncharacterized protein</fullName>
    </submittedName>
</protein>
<dbReference type="EMBL" id="JACMRX010000001">
    <property type="protein sequence ID" value="KAF7998620.1"/>
    <property type="molecule type" value="Genomic_DNA"/>
</dbReference>
<sequence length="129" mass="14613">MNHKKLTLHTTSMCHTVDALLEDKTETVKVHVKHQDIVNVLIHFGKSMPILFFHTNTKSGLKKTTGEGQNPNNFYEQMDLILGDKPIYTGRHTLSSLKQTKNHSQKDVKKSIAEDTVKKMPKTNLSKSS</sequence>
<reference evidence="2 3" key="1">
    <citation type="submission" date="2020-08" db="EMBL/GenBank/DDBJ databases">
        <title>Aphidius gifuensis genome sequencing and assembly.</title>
        <authorList>
            <person name="Du Z."/>
        </authorList>
    </citation>
    <scope>NUCLEOTIDE SEQUENCE [LARGE SCALE GENOMIC DNA]</scope>
    <source>
        <strain evidence="2">YNYX2018</strain>
        <tissue evidence="2">Adults</tissue>
    </source>
</reference>
<name>A0A834Y5M9_APHGI</name>
<evidence type="ECO:0000256" key="1">
    <source>
        <dbReference type="SAM" id="MobiDB-lite"/>
    </source>
</evidence>
<proteinExistence type="predicted"/>
<evidence type="ECO:0000313" key="3">
    <source>
        <dbReference type="Proteomes" id="UP000639338"/>
    </source>
</evidence>
<comment type="caution">
    <text evidence="2">The sequence shown here is derived from an EMBL/GenBank/DDBJ whole genome shotgun (WGS) entry which is preliminary data.</text>
</comment>
<organism evidence="2 3">
    <name type="scientific">Aphidius gifuensis</name>
    <name type="common">Parasitoid wasp</name>
    <dbReference type="NCBI Taxonomy" id="684658"/>
    <lineage>
        <taxon>Eukaryota</taxon>
        <taxon>Metazoa</taxon>
        <taxon>Ecdysozoa</taxon>
        <taxon>Arthropoda</taxon>
        <taxon>Hexapoda</taxon>
        <taxon>Insecta</taxon>
        <taxon>Pterygota</taxon>
        <taxon>Neoptera</taxon>
        <taxon>Endopterygota</taxon>
        <taxon>Hymenoptera</taxon>
        <taxon>Apocrita</taxon>
        <taxon>Ichneumonoidea</taxon>
        <taxon>Braconidae</taxon>
        <taxon>Aphidiinae</taxon>
        <taxon>Aphidius</taxon>
    </lineage>
</organism>
<gene>
    <name evidence="2" type="ORF">HCN44_011028</name>
</gene>
<accession>A0A834Y5M9</accession>